<dbReference type="PANTHER" id="PTHR46170">
    <property type="entry name" value="GATOR COMPLEX PROTEIN WDR59"/>
    <property type="match status" value="1"/>
</dbReference>
<keyword evidence="8" id="KW-1185">Reference proteome</keyword>
<dbReference type="PROSITE" id="PS00678">
    <property type="entry name" value="WD_REPEATS_1"/>
    <property type="match status" value="2"/>
</dbReference>
<dbReference type="GO" id="GO:0035859">
    <property type="term" value="C:Seh1-associated complex"/>
    <property type="evidence" value="ECO:0007669"/>
    <property type="project" value="TreeGrafter"/>
</dbReference>
<keyword evidence="2" id="KW-0677">Repeat</keyword>
<dbReference type="GO" id="GO:0035591">
    <property type="term" value="F:signaling adaptor activity"/>
    <property type="evidence" value="ECO:0007669"/>
    <property type="project" value="TreeGrafter"/>
</dbReference>
<dbReference type="PROSITE" id="PS50294">
    <property type="entry name" value="WD_REPEATS_REGION"/>
    <property type="match status" value="2"/>
</dbReference>
<protein>
    <submittedName>
        <fullName evidence="7">23249_t:CDS:1</fullName>
    </submittedName>
</protein>
<sequence length="1139" mass="129356">MSISPSSRDIVLAARKGLFIIDLENPYEPPRELHHLTKWEVADVQWNPHRDKWVASTSNQKGLIWNLNLPSSNAVEHILHGHCRAISDINWHPFNPDEVATCSVDTYVHLWDLRTPETPKGSDFVTKITAHDTKIYGIDWSRNNDKNIISCSLDKLVKIWNIYEPDNCIGFIRTNSPVWRARHTPVGHGILTMPQRSETTLYLWNMEQTTSPVETFSGHEDVVKEFVWRTKFGSNPEIDDREFQLITWSKDRHLRLWPISDKQLKLIGHERGLPSEKLPLAENSKFTFRDPPSGSRLASSAFTASTTTSKLRVFPGNYISTTARLRPSGASTGGSNIKGYMGAAAGIHRAERRTVSPLLWMQNVRMVKSSGEGHTDKGVPANMHEEMVEISRKFPNVKVTKLNAGNYNISLKGPWSESGFAFIKLKIEFPPQYPDKAAPIFEIHKTGMISILNRTHMSQILKRIAINHVSEKRPCMETCIRYLLGEQVQYGDGQDRYGREDSDEENFINFNRRTSYDKTLTLLLGDKDDHNIPFPVICGARFSINGQLVCFFSNLRSPDVSHSITQVESNNAAGSNRNIHTSSYTYTHPRSYDSWEQYKMIARLPRPVTHYVDDDGVPFYEGDEDYIHSYYYKSKSELHDALDSSDHVALFKSNKLDRKCPEILIFNLSELMPVAADNNRPDLEQAWHLASLILTQIIHNKRMSSERLLLPLGMQSKYVSKRRLSNNSYEDGFPSLFGRVNWGFHPLGRNIVQNLFNHFAELGDIQMFAMLTCVFREPFPPQKKFAWSHELHSRIIPDPLNSTMSHNTNYFNNYPRYNENYSIPNFVRNHYQYGYQTISTTFGQIFSESNSSKGSLGVINNPIDSSSNITISATPPTPSTLTYGNTDDSGGPIMIPSSSQSLHHQRRSTFGGTSKESNHFSSSFSTTASSPRLLRKGSPAANSYRLDNFGFSSNGYYGDRFMDVEKKIEKKSSDVNLIMMNCGEFDDERNPQTVTLLDDDRSTTALHDQYRLAYAEILYHWGLYEARAELLKFMSFVKTTVGSPLGEQQQPLEIGIHCHQCGAEIKAGSECGNCQRKRIGIKCSVCHRFVKGLTNFCIMCKHGGHTSHLREWFESESDECPTGCGCRCMSENGGFKCSN</sequence>
<reference evidence="7" key="1">
    <citation type="submission" date="2021-06" db="EMBL/GenBank/DDBJ databases">
        <authorList>
            <person name="Kallberg Y."/>
            <person name="Tangrot J."/>
            <person name="Rosling A."/>
        </authorList>
    </citation>
    <scope>NUCLEOTIDE SEQUENCE</scope>
    <source>
        <strain evidence="7">MA453B</strain>
    </source>
</reference>
<dbReference type="GO" id="GO:0034198">
    <property type="term" value="P:cellular response to amino acid starvation"/>
    <property type="evidence" value="ECO:0007669"/>
    <property type="project" value="TreeGrafter"/>
</dbReference>
<dbReference type="Proteomes" id="UP000789405">
    <property type="component" value="Unassembled WGS sequence"/>
</dbReference>
<evidence type="ECO:0000256" key="2">
    <source>
        <dbReference type="ARBA" id="ARBA00022737"/>
    </source>
</evidence>
<dbReference type="InterPro" id="IPR036322">
    <property type="entry name" value="WD40_repeat_dom_sf"/>
</dbReference>
<dbReference type="InterPro" id="IPR049567">
    <property type="entry name" value="WDR59-like"/>
</dbReference>
<evidence type="ECO:0000256" key="5">
    <source>
        <dbReference type="SAM" id="MobiDB-lite"/>
    </source>
</evidence>
<dbReference type="InterPro" id="IPR019775">
    <property type="entry name" value="WD40_repeat_CS"/>
</dbReference>
<dbReference type="Pfam" id="PF17120">
    <property type="entry name" value="zf-RING_16"/>
    <property type="match status" value="1"/>
</dbReference>
<dbReference type="SMART" id="SM00320">
    <property type="entry name" value="WD40"/>
    <property type="match status" value="4"/>
</dbReference>
<gene>
    <name evidence="7" type="ORF">DERYTH_LOCUS4118</name>
</gene>
<feature type="region of interest" description="Disordered" evidence="5">
    <location>
        <begin position="898"/>
        <end position="924"/>
    </location>
</feature>
<dbReference type="Gene3D" id="2.130.10.10">
    <property type="entry name" value="YVTN repeat-like/Quinoprotein amine dehydrogenase"/>
    <property type="match status" value="1"/>
</dbReference>
<proteinExistence type="inferred from homology"/>
<dbReference type="InterPro" id="IPR049566">
    <property type="entry name" value="WDR59_RTC1-like_RING_Znf"/>
</dbReference>
<feature type="compositionally biased region" description="Low complexity" evidence="5">
    <location>
        <begin position="913"/>
        <end position="924"/>
    </location>
</feature>
<accession>A0A9N9AEZ7</accession>
<feature type="domain" description="RWD" evidence="6">
    <location>
        <begin position="385"/>
        <end position="490"/>
    </location>
</feature>
<evidence type="ECO:0000259" key="6">
    <source>
        <dbReference type="PROSITE" id="PS50908"/>
    </source>
</evidence>
<dbReference type="Pfam" id="PF00400">
    <property type="entry name" value="WD40"/>
    <property type="match status" value="2"/>
</dbReference>
<comment type="similarity">
    <text evidence="3">Belongs to the WD repeat WDR59 family.</text>
</comment>
<dbReference type="InterPro" id="IPR006575">
    <property type="entry name" value="RWD_dom"/>
</dbReference>
<evidence type="ECO:0000313" key="8">
    <source>
        <dbReference type="Proteomes" id="UP000789405"/>
    </source>
</evidence>
<dbReference type="GO" id="GO:1904263">
    <property type="term" value="P:positive regulation of TORC1 signaling"/>
    <property type="evidence" value="ECO:0007669"/>
    <property type="project" value="TreeGrafter"/>
</dbReference>
<dbReference type="EMBL" id="CAJVPY010001543">
    <property type="protein sequence ID" value="CAG8526218.1"/>
    <property type="molecule type" value="Genomic_DNA"/>
</dbReference>
<dbReference type="InterPro" id="IPR001680">
    <property type="entry name" value="WD40_rpt"/>
</dbReference>
<feature type="repeat" description="WD" evidence="4">
    <location>
        <begin position="128"/>
        <end position="162"/>
    </location>
</feature>
<dbReference type="GO" id="GO:0005774">
    <property type="term" value="C:vacuolar membrane"/>
    <property type="evidence" value="ECO:0007669"/>
    <property type="project" value="TreeGrafter"/>
</dbReference>
<dbReference type="CDD" id="cd16692">
    <property type="entry name" value="mRING-H2-C3H3C2_WDR59"/>
    <property type="match status" value="1"/>
</dbReference>
<dbReference type="PANTHER" id="PTHR46170:SF1">
    <property type="entry name" value="GATOR COMPLEX PROTEIN WDR59"/>
    <property type="match status" value="1"/>
</dbReference>
<feature type="repeat" description="WD" evidence="4">
    <location>
        <begin position="79"/>
        <end position="121"/>
    </location>
</feature>
<dbReference type="PROSITE" id="PS50908">
    <property type="entry name" value="RWD"/>
    <property type="match status" value="1"/>
</dbReference>
<dbReference type="PROSITE" id="PS50082">
    <property type="entry name" value="WD_REPEATS_2"/>
    <property type="match status" value="2"/>
</dbReference>
<dbReference type="SMART" id="SM00591">
    <property type="entry name" value="RWD"/>
    <property type="match status" value="1"/>
</dbReference>
<dbReference type="InterPro" id="IPR039456">
    <property type="entry name" value="WDR59_mRING-H2-C3H3C2"/>
</dbReference>
<dbReference type="InterPro" id="IPR015943">
    <property type="entry name" value="WD40/YVTN_repeat-like_dom_sf"/>
</dbReference>
<evidence type="ECO:0000313" key="7">
    <source>
        <dbReference type="EMBL" id="CAG8526218.1"/>
    </source>
</evidence>
<dbReference type="SUPFAM" id="SSF50978">
    <property type="entry name" value="WD40 repeat-like"/>
    <property type="match status" value="1"/>
</dbReference>
<dbReference type="AlphaFoldDB" id="A0A9N9AEZ7"/>
<evidence type="ECO:0000256" key="4">
    <source>
        <dbReference type="PROSITE-ProRule" id="PRU00221"/>
    </source>
</evidence>
<evidence type="ECO:0000256" key="1">
    <source>
        <dbReference type="ARBA" id="ARBA00022574"/>
    </source>
</evidence>
<dbReference type="CDD" id="cd11605">
    <property type="entry name" value="RWD_DRWD_ELF-like"/>
    <property type="match status" value="1"/>
</dbReference>
<name>A0A9N9AEZ7_9GLOM</name>
<organism evidence="7 8">
    <name type="scientific">Dentiscutata erythropus</name>
    <dbReference type="NCBI Taxonomy" id="1348616"/>
    <lineage>
        <taxon>Eukaryota</taxon>
        <taxon>Fungi</taxon>
        <taxon>Fungi incertae sedis</taxon>
        <taxon>Mucoromycota</taxon>
        <taxon>Glomeromycotina</taxon>
        <taxon>Glomeromycetes</taxon>
        <taxon>Diversisporales</taxon>
        <taxon>Gigasporaceae</taxon>
        <taxon>Dentiscutata</taxon>
    </lineage>
</organism>
<comment type="caution">
    <text evidence="7">The sequence shown here is derived from an EMBL/GenBank/DDBJ whole genome shotgun (WGS) entry which is preliminary data.</text>
</comment>
<dbReference type="OrthoDB" id="311712at2759"/>
<evidence type="ECO:0000256" key="3">
    <source>
        <dbReference type="ARBA" id="ARBA00038452"/>
    </source>
</evidence>
<keyword evidence="1 4" id="KW-0853">WD repeat</keyword>